<evidence type="ECO:0000313" key="1">
    <source>
        <dbReference type="EMBL" id="AWL07388.1"/>
    </source>
</evidence>
<protein>
    <submittedName>
        <fullName evidence="1">Uncharacterized protein</fullName>
    </submittedName>
</protein>
<organism evidence="1 2">
    <name type="scientific">Massilia oculi</name>
    <dbReference type="NCBI Taxonomy" id="945844"/>
    <lineage>
        <taxon>Bacteria</taxon>
        <taxon>Pseudomonadati</taxon>
        <taxon>Pseudomonadota</taxon>
        <taxon>Betaproteobacteria</taxon>
        <taxon>Burkholderiales</taxon>
        <taxon>Oxalobacteraceae</taxon>
        <taxon>Telluria group</taxon>
        <taxon>Massilia</taxon>
    </lineage>
</organism>
<accession>A0A2S2DQ07</accession>
<sequence>MAVADQHLGLHARQGDVVDFFVGRVDAAVAGVAAQMDLRLGIEGAGGNAHAIEGRRLLGLGHAGACRASRMAPFRAMTSVV</sequence>
<evidence type="ECO:0000313" key="2">
    <source>
        <dbReference type="Proteomes" id="UP000245820"/>
    </source>
</evidence>
<gene>
    <name evidence="1" type="ORF">DIR46_25135</name>
</gene>
<dbReference type="RefSeq" id="WP_109347675.1">
    <property type="nucleotide sequence ID" value="NZ_CP029343.1"/>
</dbReference>
<name>A0A2S2DQ07_9BURK</name>
<dbReference type="Proteomes" id="UP000245820">
    <property type="component" value="Chromosome"/>
</dbReference>
<proteinExistence type="predicted"/>
<dbReference type="AlphaFoldDB" id="A0A2S2DQ07"/>
<dbReference type="KEGG" id="mtim:DIR46_25135"/>
<reference evidence="1 2" key="1">
    <citation type="submission" date="2018-05" db="EMBL/GenBank/DDBJ databases">
        <title>Complete genome sequence of Massilia oculi sp. nov. CCUG 43427T (=DSM 26321T), the type strain of M. oculi, and comparison with genome sequences of other Massilia strains.</title>
        <authorList>
            <person name="Zhu B."/>
        </authorList>
    </citation>
    <scope>NUCLEOTIDE SEQUENCE [LARGE SCALE GENOMIC DNA]</scope>
    <source>
        <strain evidence="1 2">CCUG 43427</strain>
    </source>
</reference>
<keyword evidence="2" id="KW-1185">Reference proteome</keyword>
<dbReference type="EMBL" id="CP029343">
    <property type="protein sequence ID" value="AWL07388.1"/>
    <property type="molecule type" value="Genomic_DNA"/>
</dbReference>